<dbReference type="EMBL" id="BLAL01000250">
    <property type="protein sequence ID" value="GES96347.1"/>
    <property type="molecule type" value="Genomic_DNA"/>
</dbReference>
<evidence type="ECO:0000313" key="2">
    <source>
        <dbReference type="Proteomes" id="UP000615446"/>
    </source>
</evidence>
<dbReference type="AlphaFoldDB" id="A0A8H3M0A7"/>
<name>A0A8H3M0A7_9GLOM</name>
<sequence>MEFLPKLSPNLLEILDEDYYDINIEVCDDHNVKVLKAHMYVILNYHSPYLRRILQREEKWLSIRILEAFL</sequence>
<comment type="caution">
    <text evidence="1">The sequence shown here is derived from an EMBL/GenBank/DDBJ whole genome shotgun (WGS) entry which is preliminary data.</text>
</comment>
<dbReference type="Proteomes" id="UP000615446">
    <property type="component" value="Unassembled WGS sequence"/>
</dbReference>
<accession>A0A8H3M0A7</accession>
<organism evidence="1 2">
    <name type="scientific">Rhizophagus clarus</name>
    <dbReference type="NCBI Taxonomy" id="94130"/>
    <lineage>
        <taxon>Eukaryota</taxon>
        <taxon>Fungi</taxon>
        <taxon>Fungi incertae sedis</taxon>
        <taxon>Mucoromycota</taxon>
        <taxon>Glomeromycotina</taxon>
        <taxon>Glomeromycetes</taxon>
        <taxon>Glomerales</taxon>
        <taxon>Glomeraceae</taxon>
        <taxon>Rhizophagus</taxon>
    </lineage>
</organism>
<protein>
    <submittedName>
        <fullName evidence="1">BTB/POZ protein</fullName>
    </submittedName>
</protein>
<proteinExistence type="predicted"/>
<evidence type="ECO:0000313" key="1">
    <source>
        <dbReference type="EMBL" id="GES96347.1"/>
    </source>
</evidence>
<gene>
    <name evidence="1" type="ORF">RCL2_002297900</name>
</gene>
<dbReference type="OrthoDB" id="2390243at2759"/>
<reference evidence="1" key="1">
    <citation type="submission" date="2019-10" db="EMBL/GenBank/DDBJ databases">
        <title>Conservation and host-specific expression of non-tandemly repeated heterogenous ribosome RNA gene in arbuscular mycorrhizal fungi.</title>
        <authorList>
            <person name="Maeda T."/>
            <person name="Kobayashi Y."/>
            <person name="Nakagawa T."/>
            <person name="Ezawa T."/>
            <person name="Yamaguchi K."/>
            <person name="Bino T."/>
            <person name="Nishimoto Y."/>
            <person name="Shigenobu S."/>
            <person name="Kawaguchi M."/>
        </authorList>
    </citation>
    <scope>NUCLEOTIDE SEQUENCE</scope>
    <source>
        <strain evidence="1">HR1</strain>
    </source>
</reference>